<proteinExistence type="predicted"/>
<evidence type="ECO:0000313" key="3">
    <source>
        <dbReference type="Proteomes" id="UP001642409"/>
    </source>
</evidence>
<dbReference type="AlphaFoldDB" id="A0AA86R0Y7"/>
<reference evidence="2 3" key="2">
    <citation type="submission" date="2024-07" db="EMBL/GenBank/DDBJ databases">
        <authorList>
            <person name="Akdeniz Z."/>
        </authorList>
    </citation>
    <scope>NUCLEOTIDE SEQUENCE [LARGE SCALE GENOMIC DNA]</scope>
</reference>
<keyword evidence="3" id="KW-1185">Reference proteome</keyword>
<organism evidence="1">
    <name type="scientific">Hexamita inflata</name>
    <dbReference type="NCBI Taxonomy" id="28002"/>
    <lineage>
        <taxon>Eukaryota</taxon>
        <taxon>Metamonada</taxon>
        <taxon>Diplomonadida</taxon>
        <taxon>Hexamitidae</taxon>
        <taxon>Hexamitinae</taxon>
        <taxon>Hexamita</taxon>
    </lineage>
</organism>
<dbReference type="Proteomes" id="UP001642409">
    <property type="component" value="Unassembled WGS sequence"/>
</dbReference>
<dbReference type="EMBL" id="CATOUU010000970">
    <property type="protein sequence ID" value="CAI9963768.1"/>
    <property type="molecule type" value="Genomic_DNA"/>
</dbReference>
<sequence>MVFQQKWIKWITKVITNRTKWLANKTKLDISQIIFGNQQFIRQLYCSICETRTQNILVRPFTGLPYNSDTMIKILDKLQPNQSQSNLNFINHHYLIKYDNPNLETLPIQMKMGLRQDYFTLQSKNMSSYVIYNNQQKLYGKISRKDSWIHSRIEPNKIVYKLSFSKVYM</sequence>
<name>A0AA86R0Y7_9EUKA</name>
<evidence type="ECO:0000313" key="1">
    <source>
        <dbReference type="EMBL" id="CAI9963768.1"/>
    </source>
</evidence>
<gene>
    <name evidence="2" type="ORF">HINF_LOCUS40820</name>
    <name evidence="1" type="ORF">HINF_LOCUS51413</name>
</gene>
<comment type="caution">
    <text evidence="1">The sequence shown here is derived from an EMBL/GenBank/DDBJ whole genome shotgun (WGS) entry which is preliminary data.</text>
</comment>
<evidence type="ECO:0000313" key="2">
    <source>
        <dbReference type="EMBL" id="CAL6044985.1"/>
    </source>
</evidence>
<reference evidence="1" key="1">
    <citation type="submission" date="2023-06" db="EMBL/GenBank/DDBJ databases">
        <authorList>
            <person name="Kurt Z."/>
        </authorList>
    </citation>
    <scope>NUCLEOTIDE SEQUENCE</scope>
</reference>
<dbReference type="EMBL" id="CAXDID020000162">
    <property type="protein sequence ID" value="CAL6044985.1"/>
    <property type="molecule type" value="Genomic_DNA"/>
</dbReference>
<accession>A0AA86R0Y7</accession>
<protein>
    <submittedName>
        <fullName evidence="2">Hypothetical_protein</fullName>
    </submittedName>
</protein>